<evidence type="ECO:0000313" key="2">
    <source>
        <dbReference type="EMBL" id="MBA0753883.1"/>
    </source>
</evidence>
<evidence type="ECO:0008006" key="4">
    <source>
        <dbReference type="Google" id="ProtNLM"/>
    </source>
</evidence>
<organism evidence="2 3">
    <name type="scientific">Gossypium gossypioides</name>
    <name type="common">Mexican cotton</name>
    <name type="synonym">Selera gossypioides</name>
    <dbReference type="NCBI Taxonomy" id="34282"/>
    <lineage>
        <taxon>Eukaryota</taxon>
        <taxon>Viridiplantae</taxon>
        <taxon>Streptophyta</taxon>
        <taxon>Embryophyta</taxon>
        <taxon>Tracheophyta</taxon>
        <taxon>Spermatophyta</taxon>
        <taxon>Magnoliopsida</taxon>
        <taxon>eudicotyledons</taxon>
        <taxon>Gunneridae</taxon>
        <taxon>Pentapetalae</taxon>
        <taxon>rosids</taxon>
        <taxon>malvids</taxon>
        <taxon>Malvales</taxon>
        <taxon>Malvaceae</taxon>
        <taxon>Malvoideae</taxon>
        <taxon>Gossypium</taxon>
    </lineage>
</organism>
<keyword evidence="1" id="KW-1133">Transmembrane helix</keyword>
<accession>A0A7J9CZH8</accession>
<evidence type="ECO:0000313" key="3">
    <source>
        <dbReference type="Proteomes" id="UP000593579"/>
    </source>
</evidence>
<sequence length="138" mass="15652">MMLELAYSKLMSLEMVYAYSMNCVIEVVNFVFTRPETRAITRLFVICEFLSVQVSELHGLAHDLAHGCVRYLSDWINLHISRAVKLGAGFTATGGVVRELNEAWILGFNHYLGDYSVFDAELWGILDGLILLERQGYN</sequence>
<gene>
    <name evidence="2" type="ORF">Gogos_019946</name>
</gene>
<keyword evidence="3" id="KW-1185">Reference proteome</keyword>
<name>A0A7J9CZH8_GOSGO</name>
<evidence type="ECO:0000256" key="1">
    <source>
        <dbReference type="SAM" id="Phobius"/>
    </source>
</evidence>
<keyword evidence="1" id="KW-0472">Membrane</keyword>
<feature type="transmembrane region" description="Helical" evidence="1">
    <location>
        <begin position="15"/>
        <end position="32"/>
    </location>
</feature>
<proteinExistence type="predicted"/>
<dbReference type="Proteomes" id="UP000593579">
    <property type="component" value="Unassembled WGS sequence"/>
</dbReference>
<keyword evidence="1" id="KW-0812">Transmembrane</keyword>
<feature type="non-terminal residue" evidence="2">
    <location>
        <position position="138"/>
    </location>
</feature>
<dbReference type="AlphaFoldDB" id="A0A7J9CZH8"/>
<dbReference type="EMBL" id="JABEZY010258499">
    <property type="protein sequence ID" value="MBA0753883.1"/>
    <property type="molecule type" value="Genomic_DNA"/>
</dbReference>
<reference evidence="2 3" key="1">
    <citation type="journal article" date="2019" name="Genome Biol. Evol.">
        <title>Insights into the evolution of the New World diploid cottons (Gossypium, subgenus Houzingenia) based on genome sequencing.</title>
        <authorList>
            <person name="Grover C.E."/>
            <person name="Arick M.A. 2nd"/>
            <person name="Thrash A."/>
            <person name="Conover J.L."/>
            <person name="Sanders W.S."/>
            <person name="Peterson D.G."/>
            <person name="Frelichowski J.E."/>
            <person name="Scheffler J.A."/>
            <person name="Scheffler B.E."/>
            <person name="Wendel J.F."/>
        </authorList>
    </citation>
    <scope>NUCLEOTIDE SEQUENCE [LARGE SCALE GENOMIC DNA]</scope>
    <source>
        <strain evidence="2">5</strain>
        <tissue evidence="2">Leaf</tissue>
    </source>
</reference>
<dbReference type="OrthoDB" id="966267at2759"/>
<protein>
    <recommendedName>
        <fullName evidence="4">RNase H type-1 domain-containing protein</fullName>
    </recommendedName>
</protein>
<comment type="caution">
    <text evidence="2">The sequence shown here is derived from an EMBL/GenBank/DDBJ whole genome shotgun (WGS) entry which is preliminary data.</text>
</comment>